<comment type="cofactor">
    <cofactor evidence="6">
        <name>Zn(2+)</name>
        <dbReference type="ChEBI" id="CHEBI:29105"/>
    </cofactor>
    <text evidence="6">Binds 1 zinc ion.</text>
</comment>
<dbReference type="KEGG" id="pcor:KS4_32130"/>
<name>A0A517YY22_9BACT</name>
<gene>
    <name evidence="8" type="ORF">KS4_32130</name>
</gene>
<keyword evidence="4 6" id="KW-0862">Zinc</keyword>
<protein>
    <submittedName>
        <fullName evidence="8">Peptidase family M3</fullName>
    </submittedName>
</protein>
<dbReference type="AlphaFoldDB" id="A0A517YY22"/>
<dbReference type="InterPro" id="IPR001567">
    <property type="entry name" value="Pept_M3A_M3B_dom"/>
</dbReference>
<dbReference type="RefSeq" id="WP_145080021.1">
    <property type="nucleotide sequence ID" value="NZ_CP036425.1"/>
</dbReference>
<evidence type="ECO:0000313" key="9">
    <source>
        <dbReference type="Proteomes" id="UP000317369"/>
    </source>
</evidence>
<dbReference type="InterPro" id="IPR045090">
    <property type="entry name" value="Pept_M3A_M3B"/>
</dbReference>
<keyword evidence="2 6" id="KW-0479">Metal-binding</keyword>
<dbReference type="GO" id="GO:0046872">
    <property type="term" value="F:metal ion binding"/>
    <property type="evidence" value="ECO:0007669"/>
    <property type="project" value="UniProtKB-UniRule"/>
</dbReference>
<evidence type="ECO:0000259" key="7">
    <source>
        <dbReference type="Pfam" id="PF01432"/>
    </source>
</evidence>
<sequence>MVEAISPVRKYVPKGLDCADWQQIEPVVVKLLDRELNSLTDFEQWLADNSELQAVLSEYASRRNIDFACHTDDKEIESAYMHYVEKIAPKLQPLQDQFHRKYLESPYRSQLTDSKFELLTRDWQASVDLFRDENIPLQVEDAKLNKEYDQTIGAMTVDYDGETYTLQQIGRFLEDTDRSVREETWALSSNRRLDDRGKIDDIFEKMLQNRSKIAANADCENYREYLWKSWCRFDYTPQHCHEFADAVEKSIVPLMKKLHQERANQLNIDVLRPWDSSVDPLGRSPLMPFDKSDVQRLVSGCKTIFSKIEVPLAADYDMLKMGRNLDLDSRIGKRAGGFQASLPESKQPFIFMNAAGLQRDVETMLHEAGHAFHYIWAAESEPLVFLQHAPLEFCEVASMSMELFASPYLSEFYPNQADADRARRKHLEGILSVLPWIATIDQFQHWLYTNEGHSLEQRTQAWRDILARFSTGLIDYTGFEEARDARWHAQLHLFHVPFYYIEYGIAQLGALQLYNIYRQDPATALSLYRKALTLGGTRPLPELFAAAGISFDFSLKTIQPLIDTLEQELATLPA</sequence>
<keyword evidence="5 6" id="KW-0482">Metalloprotease</keyword>
<dbReference type="EMBL" id="CP036425">
    <property type="protein sequence ID" value="QDU35133.1"/>
    <property type="molecule type" value="Genomic_DNA"/>
</dbReference>
<dbReference type="Gene3D" id="1.10.1370.30">
    <property type="match status" value="1"/>
</dbReference>
<reference evidence="8 9" key="1">
    <citation type="submission" date="2019-02" db="EMBL/GenBank/DDBJ databases">
        <title>Deep-cultivation of Planctomycetes and their phenomic and genomic characterization uncovers novel biology.</title>
        <authorList>
            <person name="Wiegand S."/>
            <person name="Jogler M."/>
            <person name="Boedeker C."/>
            <person name="Pinto D."/>
            <person name="Vollmers J."/>
            <person name="Rivas-Marin E."/>
            <person name="Kohn T."/>
            <person name="Peeters S.H."/>
            <person name="Heuer A."/>
            <person name="Rast P."/>
            <person name="Oberbeckmann S."/>
            <person name="Bunk B."/>
            <person name="Jeske O."/>
            <person name="Meyerdierks A."/>
            <person name="Storesund J.E."/>
            <person name="Kallscheuer N."/>
            <person name="Luecker S."/>
            <person name="Lage O.M."/>
            <person name="Pohl T."/>
            <person name="Merkel B.J."/>
            <person name="Hornburger P."/>
            <person name="Mueller R.-W."/>
            <person name="Bruemmer F."/>
            <person name="Labrenz M."/>
            <person name="Spormann A.M."/>
            <person name="Op den Camp H."/>
            <person name="Overmann J."/>
            <person name="Amann R."/>
            <person name="Jetten M.S.M."/>
            <person name="Mascher T."/>
            <person name="Medema M.H."/>
            <person name="Devos D.P."/>
            <person name="Kaster A.-K."/>
            <person name="Ovreas L."/>
            <person name="Rohde M."/>
            <person name="Galperin M.Y."/>
            <person name="Jogler C."/>
        </authorList>
    </citation>
    <scope>NUCLEOTIDE SEQUENCE [LARGE SCALE GENOMIC DNA]</scope>
    <source>
        <strain evidence="8 9">KS4</strain>
    </source>
</reference>
<evidence type="ECO:0000256" key="4">
    <source>
        <dbReference type="ARBA" id="ARBA00022833"/>
    </source>
</evidence>
<evidence type="ECO:0000256" key="6">
    <source>
        <dbReference type="RuleBase" id="RU003435"/>
    </source>
</evidence>
<dbReference type="GO" id="GO:0004222">
    <property type="term" value="F:metalloendopeptidase activity"/>
    <property type="evidence" value="ECO:0007669"/>
    <property type="project" value="InterPro"/>
</dbReference>
<dbReference type="Pfam" id="PF01432">
    <property type="entry name" value="Peptidase_M3"/>
    <property type="match status" value="1"/>
</dbReference>
<dbReference type="NCBIfam" id="TIGR02289">
    <property type="entry name" value="M3_not_pepF"/>
    <property type="match status" value="1"/>
</dbReference>
<evidence type="ECO:0000256" key="5">
    <source>
        <dbReference type="ARBA" id="ARBA00023049"/>
    </source>
</evidence>
<dbReference type="Proteomes" id="UP000317369">
    <property type="component" value="Chromosome"/>
</dbReference>
<keyword evidence="3 6" id="KW-0378">Hydrolase</keyword>
<keyword evidence="9" id="KW-1185">Reference proteome</keyword>
<dbReference type="OrthoDB" id="9762795at2"/>
<proteinExistence type="inferred from homology"/>
<dbReference type="PANTHER" id="PTHR11804:SF48">
    <property type="entry name" value="PUTATIVE-RELATED"/>
    <property type="match status" value="1"/>
</dbReference>
<dbReference type="GO" id="GO:0006518">
    <property type="term" value="P:peptide metabolic process"/>
    <property type="evidence" value="ECO:0007669"/>
    <property type="project" value="TreeGrafter"/>
</dbReference>
<accession>A0A517YY22</accession>
<dbReference type="SUPFAM" id="SSF55486">
    <property type="entry name" value="Metalloproteases ('zincins'), catalytic domain"/>
    <property type="match status" value="1"/>
</dbReference>
<comment type="similarity">
    <text evidence="6">Belongs to the peptidase M3 family.</text>
</comment>
<organism evidence="8 9">
    <name type="scientific">Poriferisphaera corsica</name>
    <dbReference type="NCBI Taxonomy" id="2528020"/>
    <lineage>
        <taxon>Bacteria</taxon>
        <taxon>Pseudomonadati</taxon>
        <taxon>Planctomycetota</taxon>
        <taxon>Phycisphaerae</taxon>
        <taxon>Phycisphaerales</taxon>
        <taxon>Phycisphaeraceae</taxon>
        <taxon>Poriferisphaera</taxon>
    </lineage>
</organism>
<evidence type="ECO:0000256" key="2">
    <source>
        <dbReference type="ARBA" id="ARBA00022723"/>
    </source>
</evidence>
<feature type="domain" description="Peptidase M3A/M3B catalytic" evidence="7">
    <location>
        <begin position="173"/>
        <end position="551"/>
    </location>
</feature>
<dbReference type="InterPro" id="IPR011976">
    <property type="entry name" value="Pept_M3B_oligopep-rel"/>
</dbReference>
<evidence type="ECO:0000256" key="3">
    <source>
        <dbReference type="ARBA" id="ARBA00022801"/>
    </source>
</evidence>
<dbReference type="GO" id="GO:0006508">
    <property type="term" value="P:proteolysis"/>
    <property type="evidence" value="ECO:0007669"/>
    <property type="project" value="UniProtKB-KW"/>
</dbReference>
<dbReference type="PANTHER" id="PTHR11804">
    <property type="entry name" value="PROTEASE M3 THIMET OLIGOPEPTIDASE-RELATED"/>
    <property type="match status" value="1"/>
</dbReference>
<evidence type="ECO:0000256" key="1">
    <source>
        <dbReference type="ARBA" id="ARBA00022670"/>
    </source>
</evidence>
<dbReference type="CDD" id="cd09606">
    <property type="entry name" value="M3B_PepF"/>
    <property type="match status" value="1"/>
</dbReference>
<keyword evidence="1 6" id="KW-0645">Protease</keyword>
<evidence type="ECO:0000313" key="8">
    <source>
        <dbReference type="EMBL" id="QDU35133.1"/>
    </source>
</evidence>